<dbReference type="Gene3D" id="3.30.160.100">
    <property type="entry name" value="Ribosome hibernation promotion factor-like"/>
    <property type="match status" value="1"/>
</dbReference>
<evidence type="ECO:0000256" key="1">
    <source>
        <dbReference type="ARBA" id="ARBA00022845"/>
    </source>
</evidence>
<sequence>MTDEVQPAPAFAVEVTTHGELPDAAGYARAKIGSLGQLFASPASRAHVSVTRRRDPAVEHPVVAHANLEIDGHVLTAEAEADAAREAVDMLEARLRRRLVHHLEWKSRQHRPGLAPPWRSPQVDGAGVPEESGHLVRRKSFSTVPCSVDVAIAELELFGYDFHLFREIGSGAAAVVYRGGPTGYRLALVAPALAPQVAPFERLVTVSPHPLPCLTEDQALERLALLGTPFLFFVEASEGRAGVLYRRLDGDFGLITPAAA</sequence>
<evidence type="ECO:0000256" key="2">
    <source>
        <dbReference type="SAM" id="MobiDB-lite"/>
    </source>
</evidence>
<dbReference type="InterPro" id="IPR036567">
    <property type="entry name" value="RHF-like"/>
</dbReference>
<dbReference type="InterPro" id="IPR038416">
    <property type="entry name" value="Ribosom_S30AE_C_sf"/>
</dbReference>
<keyword evidence="1" id="KW-0810">Translation regulation</keyword>
<dbReference type="Pfam" id="PF02482">
    <property type="entry name" value="Ribosomal_S30AE"/>
    <property type="match status" value="1"/>
</dbReference>
<feature type="domain" description="Sigma 54 modulation/S30EA ribosomal protein C-terminal" evidence="3">
    <location>
        <begin position="131"/>
        <end position="186"/>
    </location>
</feature>
<evidence type="ECO:0000313" key="5">
    <source>
        <dbReference type="Proteomes" id="UP000547444"/>
    </source>
</evidence>
<evidence type="ECO:0000259" key="3">
    <source>
        <dbReference type="Pfam" id="PF16321"/>
    </source>
</evidence>
<dbReference type="InterPro" id="IPR003489">
    <property type="entry name" value="RHF/RaiA"/>
</dbReference>
<dbReference type="Proteomes" id="UP000547444">
    <property type="component" value="Unassembled WGS sequence"/>
</dbReference>
<reference evidence="4 5" key="1">
    <citation type="submission" date="2020-03" db="EMBL/GenBank/DDBJ databases">
        <title>Sequencing the genomes of 1000 actinobacteria strains.</title>
        <authorList>
            <person name="Klenk H.-P."/>
        </authorList>
    </citation>
    <scope>NUCLEOTIDE SEQUENCE [LARGE SCALE GENOMIC DNA]</scope>
    <source>
        <strain evidence="4 5">DSM 44556</strain>
    </source>
</reference>
<feature type="domain" description="Sigma 54 modulation/S30EA ribosomal protein C-terminal" evidence="3">
    <location>
        <begin position="203"/>
        <end position="254"/>
    </location>
</feature>
<comment type="caution">
    <text evidence="4">The sequence shown here is derived from an EMBL/GenBank/DDBJ whole genome shotgun (WGS) entry which is preliminary data.</text>
</comment>
<feature type="region of interest" description="Disordered" evidence="2">
    <location>
        <begin position="110"/>
        <end position="130"/>
    </location>
</feature>
<dbReference type="InterPro" id="IPR050574">
    <property type="entry name" value="HPF/YfiA_ribosome-assoc"/>
</dbReference>
<keyword evidence="5" id="KW-1185">Reference proteome</keyword>
<protein>
    <submittedName>
        <fullName evidence="4">Ribosome-associated translation inhibitor RaiA</fullName>
    </submittedName>
</protein>
<dbReference type="EMBL" id="JAANOW010000001">
    <property type="protein sequence ID" value="NIH96616.1"/>
    <property type="molecule type" value="Genomic_DNA"/>
</dbReference>
<dbReference type="Pfam" id="PF16321">
    <property type="entry name" value="Ribosom_S30AE_C"/>
    <property type="match status" value="2"/>
</dbReference>
<dbReference type="GO" id="GO:0043024">
    <property type="term" value="F:ribosomal small subunit binding"/>
    <property type="evidence" value="ECO:0007669"/>
    <property type="project" value="TreeGrafter"/>
</dbReference>
<name>A0A7X5U1E0_9MYCO</name>
<dbReference type="InterPro" id="IPR032528">
    <property type="entry name" value="Ribosom_S30AE_C"/>
</dbReference>
<organism evidence="4 5">
    <name type="scientific">Mycolicibacterium fluoranthenivorans</name>
    <dbReference type="NCBI Taxonomy" id="258505"/>
    <lineage>
        <taxon>Bacteria</taxon>
        <taxon>Bacillati</taxon>
        <taxon>Actinomycetota</taxon>
        <taxon>Actinomycetes</taxon>
        <taxon>Mycobacteriales</taxon>
        <taxon>Mycobacteriaceae</taxon>
        <taxon>Mycolicibacterium</taxon>
    </lineage>
</organism>
<dbReference type="AlphaFoldDB" id="A0A7X5U1E0"/>
<dbReference type="RefSeq" id="WP_167160366.1">
    <property type="nucleotide sequence ID" value="NZ_JAANOW010000001.1"/>
</dbReference>
<dbReference type="GO" id="GO:0022627">
    <property type="term" value="C:cytosolic small ribosomal subunit"/>
    <property type="evidence" value="ECO:0007669"/>
    <property type="project" value="TreeGrafter"/>
</dbReference>
<dbReference type="Gene3D" id="3.30.505.50">
    <property type="entry name" value="Sigma 54 modulation/S30EA ribosomal protein, C-terminal domain"/>
    <property type="match status" value="2"/>
</dbReference>
<gene>
    <name evidence="4" type="ORF">FHU31_003572</name>
</gene>
<dbReference type="PANTHER" id="PTHR33231:SF1">
    <property type="entry name" value="30S RIBOSOMAL PROTEIN"/>
    <property type="match status" value="1"/>
</dbReference>
<dbReference type="SUPFAM" id="SSF69754">
    <property type="entry name" value="Ribosome binding protein Y (YfiA homologue)"/>
    <property type="match status" value="1"/>
</dbReference>
<accession>A0A7X5U1E0</accession>
<evidence type="ECO:0000313" key="4">
    <source>
        <dbReference type="EMBL" id="NIH96616.1"/>
    </source>
</evidence>
<proteinExistence type="predicted"/>
<dbReference type="GO" id="GO:0045900">
    <property type="term" value="P:negative regulation of translational elongation"/>
    <property type="evidence" value="ECO:0007669"/>
    <property type="project" value="TreeGrafter"/>
</dbReference>
<dbReference type="PANTHER" id="PTHR33231">
    <property type="entry name" value="30S RIBOSOMAL PROTEIN"/>
    <property type="match status" value="1"/>
</dbReference>